<keyword evidence="2" id="KW-0012">Acyltransferase</keyword>
<dbReference type="InterPro" id="IPR016181">
    <property type="entry name" value="Acyl_CoA_acyltransferase"/>
</dbReference>
<keyword evidence="1" id="KW-0808">Transferase</keyword>
<evidence type="ECO:0000256" key="1">
    <source>
        <dbReference type="ARBA" id="ARBA00022679"/>
    </source>
</evidence>
<dbReference type="InterPro" id="IPR050832">
    <property type="entry name" value="Bact_Acetyltransf"/>
</dbReference>
<gene>
    <name evidence="4" type="ORF">JAV76_11565</name>
</gene>
<dbReference type="CDD" id="cd04301">
    <property type="entry name" value="NAT_SF"/>
    <property type="match status" value="1"/>
</dbReference>
<organism evidence="4 5">
    <name type="scientific">Sanguibacter suaedae</name>
    <dbReference type="NCBI Taxonomy" id="2795737"/>
    <lineage>
        <taxon>Bacteria</taxon>
        <taxon>Bacillati</taxon>
        <taxon>Actinomycetota</taxon>
        <taxon>Actinomycetes</taxon>
        <taxon>Micrococcales</taxon>
        <taxon>Sanguibacteraceae</taxon>
        <taxon>Sanguibacter</taxon>
    </lineage>
</organism>
<evidence type="ECO:0000256" key="2">
    <source>
        <dbReference type="ARBA" id="ARBA00023315"/>
    </source>
</evidence>
<evidence type="ECO:0000313" key="4">
    <source>
        <dbReference type="EMBL" id="MBI9115651.1"/>
    </source>
</evidence>
<keyword evidence="5" id="KW-1185">Reference proteome</keyword>
<evidence type="ECO:0000259" key="3">
    <source>
        <dbReference type="PROSITE" id="PS51186"/>
    </source>
</evidence>
<comment type="caution">
    <text evidence="4">The sequence shown here is derived from an EMBL/GenBank/DDBJ whole genome shotgun (WGS) entry which is preliminary data.</text>
</comment>
<evidence type="ECO:0000313" key="5">
    <source>
        <dbReference type="Proteomes" id="UP000602087"/>
    </source>
</evidence>
<reference evidence="4" key="1">
    <citation type="submission" date="2020-12" db="EMBL/GenBank/DDBJ databases">
        <title>Sanguibacter suaedae sp. nov., isolated from Suaeda aralocaspica.</title>
        <authorList>
            <person name="Ma Q."/>
        </authorList>
    </citation>
    <scope>NUCLEOTIDE SEQUENCE</scope>
    <source>
        <strain evidence="4">YZGR15</strain>
    </source>
</reference>
<sequence>MSEVASRYYGRPASSDEVDQALRDEPYDDLAGTTGIFLVALDGGQPVGCAGARFVDDIAELTKVYTQPSWRGRGVGSGLLAEIETIVRTRGPRAVRLDTRAELVEACTLYERRGFTQVPAFNDEPYSDRWYAKDL</sequence>
<protein>
    <submittedName>
        <fullName evidence="4">GNAT family N-acetyltransferase</fullName>
    </submittedName>
</protein>
<dbReference type="Gene3D" id="3.40.630.30">
    <property type="match status" value="1"/>
</dbReference>
<accession>A0A934I7I3</accession>
<dbReference type="GO" id="GO:0016747">
    <property type="term" value="F:acyltransferase activity, transferring groups other than amino-acyl groups"/>
    <property type="evidence" value="ECO:0007669"/>
    <property type="project" value="InterPro"/>
</dbReference>
<dbReference type="PANTHER" id="PTHR43877">
    <property type="entry name" value="AMINOALKYLPHOSPHONATE N-ACETYLTRANSFERASE-RELATED-RELATED"/>
    <property type="match status" value="1"/>
</dbReference>
<dbReference type="PROSITE" id="PS51186">
    <property type="entry name" value="GNAT"/>
    <property type="match status" value="1"/>
</dbReference>
<feature type="domain" description="N-acetyltransferase" evidence="3">
    <location>
        <begin position="1"/>
        <end position="135"/>
    </location>
</feature>
<dbReference type="EMBL" id="JAEINH010000009">
    <property type="protein sequence ID" value="MBI9115651.1"/>
    <property type="molecule type" value="Genomic_DNA"/>
</dbReference>
<dbReference type="Proteomes" id="UP000602087">
    <property type="component" value="Unassembled WGS sequence"/>
</dbReference>
<proteinExistence type="predicted"/>
<dbReference type="PANTHER" id="PTHR43877:SF2">
    <property type="entry name" value="AMINOALKYLPHOSPHONATE N-ACETYLTRANSFERASE-RELATED"/>
    <property type="match status" value="1"/>
</dbReference>
<dbReference type="Pfam" id="PF00583">
    <property type="entry name" value="Acetyltransf_1"/>
    <property type="match status" value="1"/>
</dbReference>
<dbReference type="SUPFAM" id="SSF55729">
    <property type="entry name" value="Acyl-CoA N-acyltransferases (Nat)"/>
    <property type="match status" value="1"/>
</dbReference>
<dbReference type="InterPro" id="IPR000182">
    <property type="entry name" value="GNAT_dom"/>
</dbReference>
<dbReference type="AlphaFoldDB" id="A0A934I7I3"/>
<name>A0A934I7I3_9MICO</name>